<dbReference type="EMBL" id="VLNY01000010">
    <property type="protein sequence ID" value="KAA0021417.1"/>
    <property type="molecule type" value="Genomic_DNA"/>
</dbReference>
<protein>
    <recommendedName>
        <fullName evidence="3">EvbL</fullName>
    </recommendedName>
</protein>
<organism evidence="1 2">
    <name type="scientific">Antrihabitans cavernicola</name>
    <dbReference type="NCBI Taxonomy" id="2495913"/>
    <lineage>
        <taxon>Bacteria</taxon>
        <taxon>Bacillati</taxon>
        <taxon>Actinomycetota</taxon>
        <taxon>Actinomycetes</taxon>
        <taxon>Mycobacteriales</taxon>
        <taxon>Nocardiaceae</taxon>
        <taxon>Antrihabitans</taxon>
    </lineage>
</organism>
<dbReference type="InterPro" id="IPR054058">
    <property type="entry name" value="HTH_67"/>
</dbReference>
<dbReference type="OrthoDB" id="3820010at2"/>
<dbReference type="AlphaFoldDB" id="A0A5A7S926"/>
<evidence type="ECO:0000313" key="1">
    <source>
        <dbReference type="EMBL" id="KAA0021417.1"/>
    </source>
</evidence>
<proteinExistence type="predicted"/>
<evidence type="ECO:0008006" key="3">
    <source>
        <dbReference type="Google" id="ProtNLM"/>
    </source>
</evidence>
<sequence length="263" mass="28046">MTTTADLVSSASAKIGAFGSAYYFVPETGAVAQEHGLDIFRLYFLGRGGVLGNVEPSVVAAAFGYFEPGLIEKMWITAQKRSSLSPREAGTLYFEVCGEFGRRNFANVDNLQAFCDAAEKVSNAVDPAGLALYAGLSVEPLAEDLPARAMQLIAVLREFKGGVHLMSVVTSGLSPKIAHGVRRPDFWQAFGYSAESLPTGTDEEQRVLDQADELTARLITPVYGVLTESEGDALEAGLTAMGAAMPENASIQLDKNPAKNARM</sequence>
<evidence type="ECO:0000313" key="2">
    <source>
        <dbReference type="Proteomes" id="UP000322244"/>
    </source>
</evidence>
<dbReference type="NCBIfam" id="NF047719">
    <property type="entry name" value="SCO6745_fam_HTH"/>
    <property type="match status" value="1"/>
</dbReference>
<gene>
    <name evidence="1" type="ORF">FOY51_19450</name>
</gene>
<name>A0A5A7S926_9NOCA</name>
<dbReference type="RefSeq" id="WP_149431921.1">
    <property type="nucleotide sequence ID" value="NZ_VLNY01000010.1"/>
</dbReference>
<reference evidence="1 2" key="1">
    <citation type="submission" date="2019-07" db="EMBL/GenBank/DDBJ databases">
        <title>Rhodococcus cavernicolus sp. nov., isolated from a cave.</title>
        <authorList>
            <person name="Lee S.D."/>
        </authorList>
    </citation>
    <scope>NUCLEOTIDE SEQUENCE [LARGE SCALE GENOMIC DNA]</scope>
    <source>
        <strain evidence="1 2">C1-24</strain>
    </source>
</reference>
<accession>A0A5A7S926</accession>
<dbReference type="Proteomes" id="UP000322244">
    <property type="component" value="Unassembled WGS sequence"/>
</dbReference>
<keyword evidence="2" id="KW-1185">Reference proteome</keyword>
<dbReference type="Pfam" id="PF21863">
    <property type="entry name" value="HTH_67"/>
    <property type="match status" value="1"/>
</dbReference>
<comment type="caution">
    <text evidence="1">The sequence shown here is derived from an EMBL/GenBank/DDBJ whole genome shotgun (WGS) entry which is preliminary data.</text>
</comment>